<dbReference type="EMBL" id="BMMV01000021">
    <property type="protein sequence ID" value="GGK16498.1"/>
    <property type="molecule type" value="Genomic_DNA"/>
</dbReference>
<dbReference type="Pfam" id="PF19730">
    <property type="entry name" value="DUF6221"/>
    <property type="match status" value="1"/>
</dbReference>
<protein>
    <submittedName>
        <fullName evidence="1">Uncharacterized protein</fullName>
    </submittedName>
</protein>
<accession>A0ABQ2EMN9</accession>
<evidence type="ECO:0000313" key="1">
    <source>
        <dbReference type="EMBL" id="GGK16498.1"/>
    </source>
</evidence>
<reference evidence="2" key="1">
    <citation type="journal article" date="2019" name="Int. J. Syst. Evol. Microbiol.">
        <title>The Global Catalogue of Microorganisms (GCM) 10K type strain sequencing project: providing services to taxonomists for standard genome sequencing and annotation.</title>
        <authorList>
            <consortium name="The Broad Institute Genomics Platform"/>
            <consortium name="The Broad Institute Genome Sequencing Center for Infectious Disease"/>
            <person name="Wu L."/>
            <person name="Ma J."/>
        </authorList>
    </citation>
    <scope>NUCLEOTIDE SEQUENCE [LARGE SCALE GENOMIC DNA]</scope>
    <source>
        <strain evidence="2">CGMCC 4.7275</strain>
    </source>
</reference>
<dbReference type="RefSeq" id="WP_189110293.1">
    <property type="nucleotide sequence ID" value="NZ_BMMV01000021.1"/>
</dbReference>
<gene>
    <name evidence="1" type="ORF">GCM10011583_55520</name>
</gene>
<comment type="caution">
    <text evidence="1">The sequence shown here is derived from an EMBL/GenBank/DDBJ whole genome shotgun (WGS) entry which is preliminary data.</text>
</comment>
<dbReference type="InterPro" id="IPR046193">
    <property type="entry name" value="DUF6221"/>
</dbReference>
<keyword evidence="2" id="KW-1185">Reference proteome</keyword>
<sequence>MDDLVEFLVARIMEDNHAYAYVAGTMGGEALLDSHLPMLDLIEQLANDYTALDAPDSRSDGLAYALRVLGQSYAKHPAYQQEWRP</sequence>
<organism evidence="1 2">
    <name type="scientific">Streptomyces camponoticapitis</name>
    <dbReference type="NCBI Taxonomy" id="1616125"/>
    <lineage>
        <taxon>Bacteria</taxon>
        <taxon>Bacillati</taxon>
        <taxon>Actinomycetota</taxon>
        <taxon>Actinomycetes</taxon>
        <taxon>Kitasatosporales</taxon>
        <taxon>Streptomycetaceae</taxon>
        <taxon>Streptomyces</taxon>
    </lineage>
</organism>
<name>A0ABQ2EMN9_9ACTN</name>
<proteinExistence type="predicted"/>
<evidence type="ECO:0000313" key="2">
    <source>
        <dbReference type="Proteomes" id="UP000660265"/>
    </source>
</evidence>
<dbReference type="Proteomes" id="UP000660265">
    <property type="component" value="Unassembled WGS sequence"/>
</dbReference>